<evidence type="ECO:0000313" key="3">
    <source>
        <dbReference type="Proteomes" id="UP001337723"/>
    </source>
</evidence>
<dbReference type="InterPro" id="IPR045524">
    <property type="entry name" value="DUF6473"/>
</dbReference>
<protein>
    <recommendedName>
        <fullName evidence="1">DUF6473 domain-containing protein</fullName>
    </recommendedName>
</protein>
<reference evidence="2 3" key="1">
    <citation type="submission" date="2023-01" db="EMBL/GenBank/DDBJ databases">
        <title>Complete genome sequence of Roseicyclus marinus strain Dej080120_10.</title>
        <authorList>
            <person name="Ueki S."/>
            <person name="Maruyama F."/>
        </authorList>
    </citation>
    <scope>NUCLEOTIDE SEQUENCE [LARGE SCALE GENOMIC DNA]</scope>
    <source>
        <strain evidence="2 3">Dej080120_10</strain>
    </source>
</reference>
<name>A0AA48HVK6_9RHOB</name>
<evidence type="ECO:0000313" key="2">
    <source>
        <dbReference type="EMBL" id="BDW86906.1"/>
    </source>
</evidence>
<sequence>MSYAHRGNLPLDYAAVAYPGSVLRFRGPAQDLDTPFVLCLGGAETFGRFIHAPYATRLAETLPGPVVNMGVPNAGLDVILTDPAIRAATRKARAIVLQITGAQNMSNRFYAVHPRRNDRFIRATTMLRTLYRDVDFTDFHFTRHLLTHLRGLSRDRFGVVEAELREAWVARMLGFLARAPAPVHLLWLSRRAPETPDDGLHLGPDPLFVTPAMIQAVAAHAASVSVATAPPCPPGQRTRGMFFAGGEESVARLLPGPEAHEMAASLLAPLLRP</sequence>
<accession>A0AA48HVK6</accession>
<organism evidence="2 3">
    <name type="scientific">Roseicyclus marinus</name>
    <dbReference type="NCBI Taxonomy" id="2161673"/>
    <lineage>
        <taxon>Bacteria</taxon>
        <taxon>Pseudomonadati</taxon>
        <taxon>Pseudomonadota</taxon>
        <taxon>Alphaproteobacteria</taxon>
        <taxon>Rhodobacterales</taxon>
        <taxon>Roseobacteraceae</taxon>
        <taxon>Roseicyclus</taxon>
    </lineage>
</organism>
<gene>
    <name evidence="2" type="ORF">MACH21_30830</name>
</gene>
<dbReference type="Pfam" id="PF20078">
    <property type="entry name" value="DUF6473"/>
    <property type="match status" value="1"/>
</dbReference>
<dbReference type="AlphaFoldDB" id="A0AA48HVK6"/>
<feature type="domain" description="DUF6473" evidence="1">
    <location>
        <begin position="1"/>
        <end position="272"/>
    </location>
</feature>
<dbReference type="Proteomes" id="UP001337723">
    <property type="component" value="Chromosome"/>
</dbReference>
<keyword evidence="3" id="KW-1185">Reference proteome</keyword>
<dbReference type="KEGG" id="rmai:MACH21_30830"/>
<dbReference type="EMBL" id="AP027266">
    <property type="protein sequence ID" value="BDW86906.1"/>
    <property type="molecule type" value="Genomic_DNA"/>
</dbReference>
<proteinExistence type="predicted"/>
<dbReference type="RefSeq" id="WP_338272996.1">
    <property type="nucleotide sequence ID" value="NZ_AP027266.1"/>
</dbReference>
<evidence type="ECO:0000259" key="1">
    <source>
        <dbReference type="Pfam" id="PF20078"/>
    </source>
</evidence>